<accession>A0A1F5Z4K7</accession>
<keyword evidence="1" id="KW-0805">Transcription regulation</keyword>
<evidence type="ECO:0000313" key="6">
    <source>
        <dbReference type="Proteomes" id="UP000178681"/>
    </source>
</evidence>
<dbReference type="PANTHER" id="PTHR33154">
    <property type="entry name" value="TRANSCRIPTIONAL REGULATOR, ARSR FAMILY"/>
    <property type="match status" value="1"/>
</dbReference>
<evidence type="ECO:0000256" key="3">
    <source>
        <dbReference type="ARBA" id="ARBA00023163"/>
    </source>
</evidence>
<dbReference type="AlphaFoldDB" id="A0A1F5Z4K7"/>
<name>A0A1F5Z4K7_9BACT</name>
<dbReference type="EMBL" id="MFJG01000007">
    <property type="protein sequence ID" value="OGG07380.1"/>
    <property type="molecule type" value="Genomic_DNA"/>
</dbReference>
<evidence type="ECO:0000256" key="2">
    <source>
        <dbReference type="ARBA" id="ARBA00023125"/>
    </source>
</evidence>
<dbReference type="InterPro" id="IPR036390">
    <property type="entry name" value="WH_DNA-bd_sf"/>
</dbReference>
<dbReference type="InterPro" id="IPR011991">
    <property type="entry name" value="ArsR-like_HTH"/>
</dbReference>
<sequence length="83" mass="9236">MKPACATCFRVVGAPARLLIFNALKSNDRRYDVSTLVEITGLKQPTVTFHINRLAKAGLVKKIREGRNVYAIAVRKCADCPLY</sequence>
<dbReference type="CDD" id="cd00090">
    <property type="entry name" value="HTH_ARSR"/>
    <property type="match status" value="1"/>
</dbReference>
<dbReference type="GO" id="GO:0003677">
    <property type="term" value="F:DNA binding"/>
    <property type="evidence" value="ECO:0007669"/>
    <property type="project" value="UniProtKB-KW"/>
</dbReference>
<dbReference type="STRING" id="1798377.A2872_03610"/>
<dbReference type="InterPro" id="IPR036388">
    <property type="entry name" value="WH-like_DNA-bd_sf"/>
</dbReference>
<proteinExistence type="predicted"/>
<dbReference type="PANTHER" id="PTHR33154:SF33">
    <property type="entry name" value="TRANSCRIPTIONAL REPRESSOR SDPR"/>
    <property type="match status" value="1"/>
</dbReference>
<reference evidence="5 6" key="1">
    <citation type="journal article" date="2016" name="Nat. Commun.">
        <title>Thousands of microbial genomes shed light on interconnected biogeochemical processes in an aquifer system.</title>
        <authorList>
            <person name="Anantharaman K."/>
            <person name="Brown C.T."/>
            <person name="Hug L.A."/>
            <person name="Sharon I."/>
            <person name="Castelle C.J."/>
            <person name="Probst A.J."/>
            <person name="Thomas B.C."/>
            <person name="Singh A."/>
            <person name="Wilkins M.J."/>
            <person name="Karaoz U."/>
            <person name="Brodie E.L."/>
            <person name="Williams K.H."/>
            <person name="Hubbard S.S."/>
            <person name="Banfield J.F."/>
        </authorList>
    </citation>
    <scope>NUCLEOTIDE SEQUENCE [LARGE SCALE GENOMIC DNA]</scope>
</reference>
<dbReference type="InterPro" id="IPR001845">
    <property type="entry name" value="HTH_ArsR_DNA-bd_dom"/>
</dbReference>
<dbReference type="Proteomes" id="UP000178681">
    <property type="component" value="Unassembled WGS sequence"/>
</dbReference>
<feature type="domain" description="HTH arsR-type" evidence="4">
    <location>
        <begin position="1"/>
        <end position="83"/>
    </location>
</feature>
<evidence type="ECO:0000313" key="5">
    <source>
        <dbReference type="EMBL" id="OGG07380.1"/>
    </source>
</evidence>
<organism evidence="5 6">
    <name type="scientific">Candidatus Gottesmanbacteria bacterium RIFCSPHIGHO2_01_FULL_42_12</name>
    <dbReference type="NCBI Taxonomy" id="1798377"/>
    <lineage>
        <taxon>Bacteria</taxon>
        <taxon>Candidatus Gottesmaniibacteriota</taxon>
    </lineage>
</organism>
<dbReference type="PRINTS" id="PR00778">
    <property type="entry name" value="HTHARSR"/>
</dbReference>
<evidence type="ECO:0000256" key="1">
    <source>
        <dbReference type="ARBA" id="ARBA00023015"/>
    </source>
</evidence>
<evidence type="ECO:0000259" key="4">
    <source>
        <dbReference type="PROSITE" id="PS50987"/>
    </source>
</evidence>
<dbReference type="PROSITE" id="PS50987">
    <property type="entry name" value="HTH_ARSR_2"/>
    <property type="match status" value="1"/>
</dbReference>
<keyword evidence="3" id="KW-0804">Transcription</keyword>
<dbReference type="SMART" id="SM00418">
    <property type="entry name" value="HTH_ARSR"/>
    <property type="match status" value="1"/>
</dbReference>
<comment type="caution">
    <text evidence="5">The sequence shown here is derived from an EMBL/GenBank/DDBJ whole genome shotgun (WGS) entry which is preliminary data.</text>
</comment>
<gene>
    <name evidence="5" type="ORF">A2872_03610</name>
</gene>
<dbReference type="InterPro" id="IPR051081">
    <property type="entry name" value="HTH_MetalResp_TranReg"/>
</dbReference>
<dbReference type="Gene3D" id="1.10.10.10">
    <property type="entry name" value="Winged helix-like DNA-binding domain superfamily/Winged helix DNA-binding domain"/>
    <property type="match status" value="1"/>
</dbReference>
<protein>
    <recommendedName>
        <fullName evidence="4">HTH arsR-type domain-containing protein</fullName>
    </recommendedName>
</protein>
<keyword evidence="2" id="KW-0238">DNA-binding</keyword>
<dbReference type="SUPFAM" id="SSF46785">
    <property type="entry name" value="Winged helix' DNA-binding domain"/>
    <property type="match status" value="1"/>
</dbReference>
<dbReference type="GO" id="GO:0003700">
    <property type="term" value="F:DNA-binding transcription factor activity"/>
    <property type="evidence" value="ECO:0007669"/>
    <property type="project" value="InterPro"/>
</dbReference>
<dbReference type="Pfam" id="PF01022">
    <property type="entry name" value="HTH_5"/>
    <property type="match status" value="1"/>
</dbReference>